<dbReference type="Pfam" id="PF19290">
    <property type="entry name" value="PmbA_TldD_2nd"/>
    <property type="match status" value="1"/>
</dbReference>
<dbReference type="AlphaFoldDB" id="A0A6C0GS71"/>
<accession>A0A6C0GS71</accession>
<organism evidence="5 6">
    <name type="scientific">Rhodocytophaga rosea</name>
    <dbReference type="NCBI Taxonomy" id="2704465"/>
    <lineage>
        <taxon>Bacteria</taxon>
        <taxon>Pseudomonadati</taxon>
        <taxon>Bacteroidota</taxon>
        <taxon>Cytophagia</taxon>
        <taxon>Cytophagales</taxon>
        <taxon>Rhodocytophagaceae</taxon>
        <taxon>Rhodocytophaga</taxon>
    </lineage>
</organism>
<keyword evidence="6" id="KW-1185">Reference proteome</keyword>
<evidence type="ECO:0000259" key="3">
    <source>
        <dbReference type="Pfam" id="PF19289"/>
    </source>
</evidence>
<dbReference type="PANTHER" id="PTHR43666">
    <property type="entry name" value="TLDD PROTEIN"/>
    <property type="match status" value="1"/>
</dbReference>
<evidence type="ECO:0000313" key="6">
    <source>
        <dbReference type="Proteomes" id="UP000480178"/>
    </source>
</evidence>
<dbReference type="KEGG" id="rhoz:GXP67_30675"/>
<evidence type="ECO:0000259" key="4">
    <source>
        <dbReference type="Pfam" id="PF19290"/>
    </source>
</evidence>
<dbReference type="GO" id="GO:0008237">
    <property type="term" value="F:metallopeptidase activity"/>
    <property type="evidence" value="ECO:0007669"/>
    <property type="project" value="InterPro"/>
</dbReference>
<proteinExistence type="inferred from homology"/>
<dbReference type="RefSeq" id="WP_162446679.1">
    <property type="nucleotide sequence ID" value="NZ_CP048222.1"/>
</dbReference>
<feature type="domain" description="Metalloprotease TldD/E N-terminal" evidence="2">
    <location>
        <begin position="27"/>
        <end position="90"/>
    </location>
</feature>
<dbReference type="InterPro" id="IPR036059">
    <property type="entry name" value="TldD/PmbA_sf"/>
</dbReference>
<dbReference type="InterPro" id="IPR035068">
    <property type="entry name" value="TldD/PmbA_N"/>
</dbReference>
<comment type="similarity">
    <text evidence="1">Belongs to the peptidase U62 family.</text>
</comment>
<dbReference type="Pfam" id="PF19289">
    <property type="entry name" value="PmbA_TldD_3rd"/>
    <property type="match status" value="1"/>
</dbReference>
<feature type="domain" description="Metalloprotease TldD/E C-terminal" evidence="3">
    <location>
        <begin position="223"/>
        <end position="439"/>
    </location>
</feature>
<dbReference type="InterPro" id="IPR045569">
    <property type="entry name" value="Metalloprtase-TldD/E_C"/>
</dbReference>
<evidence type="ECO:0000259" key="2">
    <source>
        <dbReference type="Pfam" id="PF01523"/>
    </source>
</evidence>
<dbReference type="Gene3D" id="3.30.2290.10">
    <property type="entry name" value="PmbA/TldD superfamily"/>
    <property type="match status" value="1"/>
</dbReference>
<evidence type="ECO:0000256" key="1">
    <source>
        <dbReference type="ARBA" id="ARBA00005836"/>
    </source>
</evidence>
<dbReference type="EMBL" id="CP048222">
    <property type="protein sequence ID" value="QHT70704.1"/>
    <property type="molecule type" value="Genomic_DNA"/>
</dbReference>
<feature type="domain" description="Metalloprotease TldD/E central" evidence="4">
    <location>
        <begin position="141"/>
        <end position="212"/>
    </location>
</feature>
<protein>
    <submittedName>
        <fullName evidence="5">TldD/PmbA family protein</fullName>
    </submittedName>
</protein>
<name>A0A6C0GS71_9BACT</name>
<gene>
    <name evidence="5" type="ORF">GXP67_30675</name>
</gene>
<reference evidence="5 6" key="1">
    <citation type="submission" date="2020-01" db="EMBL/GenBank/DDBJ databases">
        <authorList>
            <person name="Kim M.K."/>
        </authorList>
    </citation>
    <scope>NUCLEOTIDE SEQUENCE [LARGE SCALE GENOMIC DNA]</scope>
    <source>
        <strain evidence="5 6">172606-1</strain>
    </source>
</reference>
<dbReference type="PANTHER" id="PTHR43666:SF1">
    <property type="entry name" value="CONSERVED PROTEIN"/>
    <property type="match status" value="1"/>
</dbReference>
<sequence>MSVILSKEEAQTLLKKILSYSKAETCEVNILGEERGNIRYARNTVSTSGSLINKNISVQSSFGKKVGIATIDEFDDASIEKVVRRSEELAQLAPENPEFVLPLGPQQYLESNGYAEATANVVPASRAEAVGKSLELTRAQNLTGAGFLENRKGYTAMMNSKGLFAYYPSTSVEFSLTVRTQEGTGSGYVSRGYNDFSKLDTAAASNIAIGKAKNSVNAKAIEPGKYTVILEPAAGAVLLENLFFGLDARSADEGRSFLSKPGGKTKLGEKLVDERINIYSDPQYAELPTAPWAGDGRKLEKTSWIEKGVVKNLTYSRYWAEKKGVTATPPPNGIIMEGGTASLDELIKSTPKGILVTRLWYIRSVDPQTLLLTGLTRDGTFYIENGKIAYPVKNFRFNESPVIMLNNLEALGKSERTVSGESFQNYMIPPMKIRDFTFTSLSDAV</sequence>
<dbReference type="SUPFAM" id="SSF111283">
    <property type="entry name" value="Putative modulator of DNA gyrase, PmbA/TldD"/>
    <property type="match status" value="1"/>
</dbReference>
<dbReference type="Pfam" id="PF01523">
    <property type="entry name" value="PmbA_TldD_1st"/>
    <property type="match status" value="1"/>
</dbReference>
<evidence type="ECO:0000313" key="5">
    <source>
        <dbReference type="EMBL" id="QHT70704.1"/>
    </source>
</evidence>
<dbReference type="InterPro" id="IPR045570">
    <property type="entry name" value="Metalloprtase-TldD/E_cen_dom"/>
</dbReference>
<dbReference type="GO" id="GO:0006508">
    <property type="term" value="P:proteolysis"/>
    <property type="evidence" value="ECO:0007669"/>
    <property type="project" value="InterPro"/>
</dbReference>
<dbReference type="InterPro" id="IPR002510">
    <property type="entry name" value="Metalloprtase-TldD/E_N"/>
</dbReference>
<dbReference type="Proteomes" id="UP000480178">
    <property type="component" value="Chromosome"/>
</dbReference>